<keyword evidence="7" id="KW-1185">Reference proteome</keyword>
<dbReference type="InterPro" id="IPR050109">
    <property type="entry name" value="HTH-type_TetR-like_transc_reg"/>
</dbReference>
<sequence>MPGPDAARALRKDAAANRERLLRAASELFAQRGLDVTLNDIARYAGVGVGTAYRRFANKEEVIDALFEERMTQVEQVAREAAEDPDSWSGLLHFLEGALDLQHGDRGLTQMMNNPVLGDARVAEVRDRIAPLVTVLVERAKAEGVVRPDLDQTDLIFVQLALSAVMDRTRGLAPDLYRRYLTVFLDGIRTDRGTFTPLPVPPLTAYETHEAMTRASRRRPG</sequence>
<keyword evidence="3" id="KW-0804">Transcription</keyword>
<keyword evidence="1" id="KW-0805">Transcription regulation</keyword>
<dbReference type="InterPro" id="IPR049445">
    <property type="entry name" value="TetR_SbtR-like_C"/>
</dbReference>
<keyword evidence="2 4" id="KW-0238">DNA-binding</keyword>
<dbReference type="Proteomes" id="UP000515976">
    <property type="component" value="Chromosome"/>
</dbReference>
<evidence type="ECO:0000313" key="6">
    <source>
        <dbReference type="EMBL" id="QNN49722.1"/>
    </source>
</evidence>
<dbReference type="PANTHER" id="PTHR30055:SF234">
    <property type="entry name" value="HTH-TYPE TRANSCRIPTIONAL REGULATOR BETI"/>
    <property type="match status" value="1"/>
</dbReference>
<dbReference type="InterPro" id="IPR009057">
    <property type="entry name" value="Homeodomain-like_sf"/>
</dbReference>
<reference evidence="6 7" key="1">
    <citation type="submission" date="2020-08" db="EMBL/GenBank/DDBJ databases">
        <title>Genome sequence of Phycicoccus endophyticus JCM 31784T.</title>
        <authorList>
            <person name="Hyun D.-W."/>
            <person name="Bae J.-W."/>
        </authorList>
    </citation>
    <scope>NUCLEOTIDE SEQUENCE [LARGE SCALE GENOMIC DNA]</scope>
    <source>
        <strain evidence="6 7">JCM 31784</strain>
    </source>
</reference>
<protein>
    <submittedName>
        <fullName evidence="6">TetR/AcrR family transcriptional regulator</fullName>
    </submittedName>
</protein>
<dbReference type="InterPro" id="IPR023772">
    <property type="entry name" value="DNA-bd_HTH_TetR-type_CS"/>
</dbReference>
<dbReference type="EMBL" id="CP060712">
    <property type="protein sequence ID" value="QNN49722.1"/>
    <property type="molecule type" value="Genomic_DNA"/>
</dbReference>
<dbReference type="Gene3D" id="1.10.357.10">
    <property type="entry name" value="Tetracycline Repressor, domain 2"/>
    <property type="match status" value="1"/>
</dbReference>
<evidence type="ECO:0000256" key="4">
    <source>
        <dbReference type="PROSITE-ProRule" id="PRU00335"/>
    </source>
</evidence>
<evidence type="ECO:0000256" key="2">
    <source>
        <dbReference type="ARBA" id="ARBA00023125"/>
    </source>
</evidence>
<dbReference type="RefSeq" id="WP_166101583.1">
    <property type="nucleotide sequence ID" value="NZ_BMMY01000004.1"/>
</dbReference>
<evidence type="ECO:0000256" key="1">
    <source>
        <dbReference type="ARBA" id="ARBA00023015"/>
    </source>
</evidence>
<feature type="DNA-binding region" description="H-T-H motif" evidence="4">
    <location>
        <begin position="37"/>
        <end position="56"/>
    </location>
</feature>
<feature type="domain" description="HTH tetR-type" evidence="5">
    <location>
        <begin position="15"/>
        <end position="74"/>
    </location>
</feature>
<dbReference type="PRINTS" id="PR00455">
    <property type="entry name" value="HTHTETR"/>
</dbReference>
<dbReference type="PROSITE" id="PS50977">
    <property type="entry name" value="HTH_TETR_2"/>
    <property type="match status" value="1"/>
</dbReference>
<organism evidence="6 7">
    <name type="scientific">Phycicoccus endophyticus</name>
    <dbReference type="NCBI Taxonomy" id="1690220"/>
    <lineage>
        <taxon>Bacteria</taxon>
        <taxon>Bacillati</taxon>
        <taxon>Actinomycetota</taxon>
        <taxon>Actinomycetes</taxon>
        <taxon>Micrococcales</taxon>
        <taxon>Intrasporangiaceae</taxon>
        <taxon>Phycicoccus</taxon>
    </lineage>
</organism>
<dbReference type="Pfam" id="PF21597">
    <property type="entry name" value="TetR_C_43"/>
    <property type="match status" value="1"/>
</dbReference>
<dbReference type="InterPro" id="IPR001647">
    <property type="entry name" value="HTH_TetR"/>
</dbReference>
<dbReference type="SUPFAM" id="SSF46689">
    <property type="entry name" value="Homeodomain-like"/>
    <property type="match status" value="1"/>
</dbReference>
<dbReference type="GO" id="GO:0000976">
    <property type="term" value="F:transcription cis-regulatory region binding"/>
    <property type="evidence" value="ECO:0007669"/>
    <property type="project" value="TreeGrafter"/>
</dbReference>
<dbReference type="SUPFAM" id="SSF48498">
    <property type="entry name" value="Tetracyclin repressor-like, C-terminal domain"/>
    <property type="match status" value="1"/>
</dbReference>
<dbReference type="Pfam" id="PF00440">
    <property type="entry name" value="TetR_N"/>
    <property type="match status" value="1"/>
</dbReference>
<evidence type="ECO:0000259" key="5">
    <source>
        <dbReference type="PROSITE" id="PS50977"/>
    </source>
</evidence>
<evidence type="ECO:0000313" key="7">
    <source>
        <dbReference type="Proteomes" id="UP000515976"/>
    </source>
</evidence>
<evidence type="ECO:0000256" key="3">
    <source>
        <dbReference type="ARBA" id="ARBA00023163"/>
    </source>
</evidence>
<gene>
    <name evidence="6" type="ORF">H9L10_01015</name>
</gene>
<dbReference type="AlphaFoldDB" id="A0A7G9R297"/>
<dbReference type="KEGG" id="pei:H9L10_01015"/>
<proteinExistence type="predicted"/>
<dbReference type="GO" id="GO:0003700">
    <property type="term" value="F:DNA-binding transcription factor activity"/>
    <property type="evidence" value="ECO:0007669"/>
    <property type="project" value="TreeGrafter"/>
</dbReference>
<dbReference type="PROSITE" id="PS01081">
    <property type="entry name" value="HTH_TETR_1"/>
    <property type="match status" value="1"/>
</dbReference>
<accession>A0A7G9R297</accession>
<name>A0A7G9R297_9MICO</name>
<dbReference type="PANTHER" id="PTHR30055">
    <property type="entry name" value="HTH-TYPE TRANSCRIPTIONAL REGULATOR RUTR"/>
    <property type="match status" value="1"/>
</dbReference>
<dbReference type="InterPro" id="IPR036271">
    <property type="entry name" value="Tet_transcr_reg_TetR-rel_C_sf"/>
</dbReference>